<evidence type="ECO:0000256" key="1">
    <source>
        <dbReference type="ARBA" id="ARBA00009986"/>
    </source>
</evidence>
<dbReference type="InterPro" id="IPR029510">
    <property type="entry name" value="Ald_DH_CS_GLU"/>
</dbReference>
<dbReference type="Pfam" id="PF00171">
    <property type="entry name" value="Aldedh"/>
    <property type="match status" value="1"/>
</dbReference>
<reference evidence="6 7" key="1">
    <citation type="submission" date="2014-04" db="EMBL/GenBank/DDBJ databases">
        <authorList>
            <consortium name="DOE Joint Genome Institute"/>
            <person name="Kuo A."/>
            <person name="Kohler A."/>
            <person name="Costa M.D."/>
            <person name="Nagy L.G."/>
            <person name="Floudas D."/>
            <person name="Copeland A."/>
            <person name="Barry K.W."/>
            <person name="Cichocki N."/>
            <person name="Veneault-Fourrey C."/>
            <person name="LaButti K."/>
            <person name="Lindquist E.A."/>
            <person name="Lipzen A."/>
            <person name="Lundell T."/>
            <person name="Morin E."/>
            <person name="Murat C."/>
            <person name="Sun H."/>
            <person name="Tunlid A."/>
            <person name="Henrissat B."/>
            <person name="Grigoriev I.V."/>
            <person name="Hibbett D.S."/>
            <person name="Martin F."/>
            <person name="Nordberg H.P."/>
            <person name="Cantor M.N."/>
            <person name="Hua S.X."/>
        </authorList>
    </citation>
    <scope>NUCLEOTIDE SEQUENCE [LARGE SCALE GENOMIC DNA]</scope>
    <source>
        <strain evidence="6 7">441</strain>
    </source>
</reference>
<keyword evidence="2 4" id="KW-0560">Oxidoreductase</keyword>
<organism evidence="6 7">
    <name type="scientific">Pisolithus microcarpus 441</name>
    <dbReference type="NCBI Taxonomy" id="765257"/>
    <lineage>
        <taxon>Eukaryota</taxon>
        <taxon>Fungi</taxon>
        <taxon>Dikarya</taxon>
        <taxon>Basidiomycota</taxon>
        <taxon>Agaricomycotina</taxon>
        <taxon>Agaricomycetes</taxon>
        <taxon>Agaricomycetidae</taxon>
        <taxon>Boletales</taxon>
        <taxon>Sclerodermatineae</taxon>
        <taxon>Pisolithaceae</taxon>
        <taxon>Pisolithus</taxon>
    </lineage>
</organism>
<dbReference type="OrthoDB" id="310895at2759"/>
<comment type="similarity">
    <text evidence="1 4">Belongs to the aldehyde dehydrogenase family.</text>
</comment>
<dbReference type="InterPro" id="IPR015590">
    <property type="entry name" value="Aldehyde_DH_dom"/>
</dbReference>
<dbReference type="PANTHER" id="PTHR11699">
    <property type="entry name" value="ALDEHYDE DEHYDROGENASE-RELATED"/>
    <property type="match status" value="1"/>
</dbReference>
<gene>
    <name evidence="6" type="ORF">PISMIDRAFT_7098</name>
</gene>
<dbReference type="FunFam" id="3.40.309.10:FF:000009">
    <property type="entry name" value="Aldehyde dehydrogenase A"/>
    <property type="match status" value="1"/>
</dbReference>
<dbReference type="SUPFAM" id="SSF53720">
    <property type="entry name" value="ALDH-like"/>
    <property type="match status" value="1"/>
</dbReference>
<dbReference type="HOGENOM" id="CLU_005391_0_0_1"/>
<evidence type="ECO:0000313" key="6">
    <source>
        <dbReference type="EMBL" id="KIK29264.1"/>
    </source>
</evidence>
<reference evidence="7" key="2">
    <citation type="submission" date="2015-01" db="EMBL/GenBank/DDBJ databases">
        <title>Evolutionary Origins and Diversification of the Mycorrhizal Mutualists.</title>
        <authorList>
            <consortium name="DOE Joint Genome Institute"/>
            <consortium name="Mycorrhizal Genomics Consortium"/>
            <person name="Kohler A."/>
            <person name="Kuo A."/>
            <person name="Nagy L.G."/>
            <person name="Floudas D."/>
            <person name="Copeland A."/>
            <person name="Barry K.W."/>
            <person name="Cichocki N."/>
            <person name="Veneault-Fourrey C."/>
            <person name="LaButti K."/>
            <person name="Lindquist E.A."/>
            <person name="Lipzen A."/>
            <person name="Lundell T."/>
            <person name="Morin E."/>
            <person name="Murat C."/>
            <person name="Riley R."/>
            <person name="Ohm R."/>
            <person name="Sun H."/>
            <person name="Tunlid A."/>
            <person name="Henrissat B."/>
            <person name="Grigoriev I.V."/>
            <person name="Hibbett D.S."/>
            <person name="Martin F."/>
        </authorList>
    </citation>
    <scope>NUCLEOTIDE SEQUENCE [LARGE SCALE GENOMIC DNA]</scope>
    <source>
        <strain evidence="7">441</strain>
    </source>
</reference>
<dbReference type="Gene3D" id="3.40.309.10">
    <property type="entry name" value="Aldehyde Dehydrogenase, Chain A, domain 2"/>
    <property type="match status" value="1"/>
</dbReference>
<dbReference type="InterPro" id="IPR016163">
    <property type="entry name" value="Ald_DH_C"/>
</dbReference>
<proteinExistence type="inferred from homology"/>
<feature type="domain" description="Aldehyde dehydrogenase" evidence="5">
    <location>
        <begin position="34"/>
        <end position="496"/>
    </location>
</feature>
<dbReference type="AlphaFoldDB" id="A0A0C9ZTF9"/>
<evidence type="ECO:0000256" key="2">
    <source>
        <dbReference type="ARBA" id="ARBA00023002"/>
    </source>
</evidence>
<feature type="active site" evidence="3">
    <location>
        <position position="270"/>
    </location>
</feature>
<evidence type="ECO:0000256" key="4">
    <source>
        <dbReference type="RuleBase" id="RU003345"/>
    </source>
</evidence>
<dbReference type="Proteomes" id="UP000054018">
    <property type="component" value="Unassembled WGS sequence"/>
</dbReference>
<protein>
    <recommendedName>
        <fullName evidence="5">Aldehyde dehydrogenase domain-containing protein</fullName>
    </recommendedName>
</protein>
<evidence type="ECO:0000256" key="3">
    <source>
        <dbReference type="PROSITE-ProRule" id="PRU10007"/>
    </source>
</evidence>
<evidence type="ECO:0000313" key="7">
    <source>
        <dbReference type="Proteomes" id="UP000054018"/>
    </source>
</evidence>
<dbReference type="CDD" id="cd07114">
    <property type="entry name" value="ALDH_DhaS"/>
    <property type="match status" value="1"/>
</dbReference>
<keyword evidence="7" id="KW-1185">Reference proteome</keyword>
<evidence type="ECO:0000259" key="5">
    <source>
        <dbReference type="Pfam" id="PF00171"/>
    </source>
</evidence>
<sequence length="547" mass="59135">MTRLSRLNTPLLGPWFHLARYKTTAAQLSEPFSERLFVRNPATGEIISSIEPPASDAVDAAIKSAHRVYESGVWSTASPLSRSNVLSKLAQLLEDRVPELARIETLQTGRVIREMNAQIGRLPEWLRYYAALLRTHQGFIAPTQGKLLNYVNRVPLGVVTQITPFNHPLLIAVKKLAPALAAGNSVLVKPSELAPLSLLEFSELASAAGLPDGVFTVLPGLGHTTGTQLASHPLVRKVDITKQAFVQAGTQTGRSIGAMVGSNLAAFTAELGGKAPVIVFNDADLISAVNGVAFASFIASGQTCVSGARILIQDKVYDSFMNAFLDKVRNIAQRIGNPLNPVSSMGTVISEHHLGRIHRMVSSCNSGRVLVGGHRMSGTSPLDDFDLSRGCFYHPTVIEDVDIKGEVWEEEIFGPVVVVKKFVGEAEGVTLANMSKYGLGAGIWTTNLSRAHRVADSIQAGLVWINTHHRNDPSSPWGGMKDSGIGRENGIEALEACRWNAFDSSAALNTRHLDSQSKSVIVNTATAEESQMQDDWFGDIENDKRYG</sequence>
<dbReference type="PROSITE" id="PS00687">
    <property type="entry name" value="ALDEHYDE_DEHYDR_GLU"/>
    <property type="match status" value="1"/>
</dbReference>
<dbReference type="STRING" id="765257.A0A0C9ZTF9"/>
<dbReference type="InterPro" id="IPR016162">
    <property type="entry name" value="Ald_DH_N"/>
</dbReference>
<dbReference type="EMBL" id="KN833690">
    <property type="protein sequence ID" value="KIK29264.1"/>
    <property type="molecule type" value="Genomic_DNA"/>
</dbReference>
<dbReference type="GO" id="GO:0016620">
    <property type="term" value="F:oxidoreductase activity, acting on the aldehyde or oxo group of donors, NAD or NADP as acceptor"/>
    <property type="evidence" value="ECO:0007669"/>
    <property type="project" value="InterPro"/>
</dbReference>
<name>A0A0C9ZTF9_9AGAM</name>
<accession>A0A0C9ZTF9</accession>
<dbReference type="Gene3D" id="3.40.605.10">
    <property type="entry name" value="Aldehyde Dehydrogenase, Chain A, domain 1"/>
    <property type="match status" value="1"/>
</dbReference>
<dbReference type="FunFam" id="3.40.605.10:FF:000007">
    <property type="entry name" value="NAD/NADP-dependent betaine aldehyde dehydrogenase"/>
    <property type="match status" value="1"/>
</dbReference>
<dbReference type="InterPro" id="IPR016161">
    <property type="entry name" value="Ald_DH/histidinol_DH"/>
</dbReference>